<dbReference type="KEGG" id="ctp:CTRG_03874"/>
<name>C5MDX2_CANTT</name>
<dbReference type="RefSeq" id="XP_002549577.1">
    <property type="nucleotide sequence ID" value="XM_002549531.1"/>
</dbReference>
<sequence>MIRARSIILRSHRQFSTLLSKKPESLIIEDLTNPSINQEDEEGRIKLIESLLNSQNSNIPLLYNHLIPNFSYYFKIPKHSIKGEILRRLINVNPGRVHSTFDLYNLHREEIDEHIINDVLKKLIIEPVEEGEERNMENIFNIIKDFEHLEFDHVLSELFYKFVNQDDYKSINELINEGVLNNKNILKELTNDLSSIVKKFAYLEVFHRLFNTSRDEITADQYTIALNLLNFNNAQLHELFNKTNQLSFIQLTNEILEYIETSKIDELPDSIELRQSIIEVYGISQDNTEMALKKYHYYESHVKLDINKIRFEMIKLFSYQAIKQNSDIWNQVAQTFIPPQFTIETLQMLIVLKSYFNINEALEIYNSYINEVSGNINEISKKSPKGVMTESIILGFLLNNDRQFAFLIFEKAVENKIMTDELEISQVKKMFKKYSDSFVDNEEWENNAQLKMKQVALEYIVNIGGIKY</sequence>
<proteinExistence type="predicted"/>
<dbReference type="OrthoDB" id="4046837at2759"/>
<organism evidence="1 2">
    <name type="scientific">Candida tropicalis (strain ATCC MYA-3404 / T1)</name>
    <name type="common">Yeast</name>
    <dbReference type="NCBI Taxonomy" id="294747"/>
    <lineage>
        <taxon>Eukaryota</taxon>
        <taxon>Fungi</taxon>
        <taxon>Dikarya</taxon>
        <taxon>Ascomycota</taxon>
        <taxon>Saccharomycotina</taxon>
        <taxon>Pichiomycetes</taxon>
        <taxon>Debaryomycetaceae</taxon>
        <taxon>Candida/Lodderomyces clade</taxon>
        <taxon>Candida</taxon>
    </lineage>
</organism>
<dbReference type="GeneID" id="8297929"/>
<dbReference type="AlphaFoldDB" id="C5MDX2"/>
<accession>C5MDX2</accession>
<dbReference type="EMBL" id="GG692399">
    <property type="protein sequence ID" value="EER32203.1"/>
    <property type="molecule type" value="Genomic_DNA"/>
</dbReference>
<evidence type="ECO:0000313" key="2">
    <source>
        <dbReference type="Proteomes" id="UP000002037"/>
    </source>
</evidence>
<keyword evidence="2" id="KW-1185">Reference proteome</keyword>
<evidence type="ECO:0000313" key="1">
    <source>
        <dbReference type="EMBL" id="EER32203.1"/>
    </source>
</evidence>
<gene>
    <name evidence="1" type="ORF">CTRG_03874</name>
</gene>
<dbReference type="Proteomes" id="UP000002037">
    <property type="component" value="Unassembled WGS sequence"/>
</dbReference>
<dbReference type="eggNOG" id="ENOG502QVKH">
    <property type="taxonomic scope" value="Eukaryota"/>
</dbReference>
<reference evidence="1 2" key="1">
    <citation type="journal article" date="2009" name="Nature">
        <title>Evolution of pathogenicity and sexual reproduction in eight Candida genomes.</title>
        <authorList>
            <person name="Butler G."/>
            <person name="Rasmussen M.D."/>
            <person name="Lin M.F."/>
            <person name="Santos M.A."/>
            <person name="Sakthikumar S."/>
            <person name="Munro C.A."/>
            <person name="Rheinbay E."/>
            <person name="Grabherr M."/>
            <person name="Forche A."/>
            <person name="Reedy J.L."/>
            <person name="Agrafioti I."/>
            <person name="Arnaud M.B."/>
            <person name="Bates S."/>
            <person name="Brown A.J."/>
            <person name="Brunke S."/>
            <person name="Costanzo M.C."/>
            <person name="Fitzpatrick D.A."/>
            <person name="de Groot P.W."/>
            <person name="Harris D."/>
            <person name="Hoyer L.L."/>
            <person name="Hube B."/>
            <person name="Klis F.M."/>
            <person name="Kodira C."/>
            <person name="Lennard N."/>
            <person name="Logue M.E."/>
            <person name="Martin R."/>
            <person name="Neiman A.M."/>
            <person name="Nikolaou E."/>
            <person name="Quail M.A."/>
            <person name="Quinn J."/>
            <person name="Santos M.C."/>
            <person name="Schmitzberger F.F."/>
            <person name="Sherlock G."/>
            <person name="Shah P."/>
            <person name="Silverstein K.A."/>
            <person name="Skrzypek M.S."/>
            <person name="Soll D."/>
            <person name="Staggs R."/>
            <person name="Stansfield I."/>
            <person name="Stumpf M.P."/>
            <person name="Sudbery P.E."/>
            <person name="Srikantha T."/>
            <person name="Zeng Q."/>
            <person name="Berman J."/>
            <person name="Berriman M."/>
            <person name="Heitman J."/>
            <person name="Gow N.A."/>
            <person name="Lorenz M.C."/>
            <person name="Birren B.W."/>
            <person name="Kellis M."/>
            <person name="Cuomo C.A."/>
        </authorList>
    </citation>
    <scope>NUCLEOTIDE SEQUENCE [LARGE SCALE GENOMIC DNA]</scope>
    <source>
        <strain evidence="2">ATCC MYA-3404 / T1</strain>
    </source>
</reference>
<dbReference type="VEuPathDB" id="FungiDB:CTRG_03874"/>
<protein>
    <submittedName>
        <fullName evidence="1">Uncharacterized protein</fullName>
    </submittedName>
</protein>
<dbReference type="HOGENOM" id="CLU_040330_0_0_1"/>